<keyword evidence="3" id="KW-0328">Glycosyltransferase</keyword>
<evidence type="ECO:0000313" key="7">
    <source>
        <dbReference type="EMBL" id="CAI32909.1"/>
    </source>
</evidence>
<dbReference type="SUPFAM" id="SSF53448">
    <property type="entry name" value="Nucleotide-diphospho-sugar transferases"/>
    <property type="match status" value="1"/>
</dbReference>
<reference evidence="7" key="1">
    <citation type="journal article" date="2006" name="PLoS Genet.">
        <title>Genetic analysis of the capsular biosynthetic locus from all 90 pneumococcal serotypes.</title>
        <authorList>
            <person name="Bentley S.D."/>
            <person name="Aanensen D.M."/>
            <person name="Mavroidi A."/>
            <person name="Saunders D."/>
            <person name="Rabbinowitsch E."/>
            <person name="Collins M."/>
            <person name="Donohoe K."/>
            <person name="Harris D."/>
            <person name="Murphy L."/>
            <person name="Quail M.A."/>
            <person name="Samuel G."/>
            <person name="Skovsted I.C."/>
            <person name="Kaltoft M.S."/>
            <person name="Barrell B."/>
            <person name="Reeves P.R."/>
            <person name="Parkhill J."/>
            <person name="Spratt B.G."/>
        </authorList>
    </citation>
    <scope>NUCLEOTIDE SEQUENCE</scope>
    <source>
        <strain evidence="7">Sutcliff</strain>
    </source>
</reference>
<gene>
    <name evidence="7" type="primary">wcxU</name>
    <name evidence="7" type="ORF">SPC07C_0012</name>
</gene>
<proteinExistence type="inferred from homology"/>
<dbReference type="PANTHER" id="PTHR43179:SF12">
    <property type="entry name" value="GALACTOFURANOSYLTRANSFERASE GLFT2"/>
    <property type="match status" value="1"/>
</dbReference>
<evidence type="ECO:0000256" key="3">
    <source>
        <dbReference type="ARBA" id="ARBA00022676"/>
    </source>
</evidence>
<dbReference type="CAZy" id="GT2">
    <property type="family name" value="Glycosyltransferase Family 2"/>
</dbReference>
<comment type="similarity">
    <text evidence="2">Belongs to the glycosyltransferase 2 family.</text>
</comment>
<dbReference type="InterPro" id="IPR001173">
    <property type="entry name" value="Glyco_trans_2-like"/>
</dbReference>
<evidence type="ECO:0000256" key="5">
    <source>
        <dbReference type="SAM" id="Phobius"/>
    </source>
</evidence>
<evidence type="ECO:0000256" key="4">
    <source>
        <dbReference type="ARBA" id="ARBA00022679"/>
    </source>
</evidence>
<keyword evidence="5" id="KW-1133">Transmembrane helix</keyword>
<dbReference type="Gene3D" id="3.90.550.10">
    <property type="entry name" value="Spore Coat Polysaccharide Biosynthesis Protein SpsA, Chain A"/>
    <property type="match status" value="1"/>
</dbReference>
<keyword evidence="5" id="KW-0812">Transmembrane</keyword>
<name>Q4K2S0_STREE</name>
<feature type="transmembrane region" description="Helical" evidence="5">
    <location>
        <begin position="270"/>
        <end position="291"/>
    </location>
</feature>
<dbReference type="Pfam" id="PF00535">
    <property type="entry name" value="Glycos_transf_2"/>
    <property type="match status" value="1"/>
</dbReference>
<accession>Q4K2S0</accession>
<dbReference type="PANTHER" id="PTHR43179">
    <property type="entry name" value="RHAMNOSYLTRANSFERASE WBBL"/>
    <property type="match status" value="1"/>
</dbReference>
<organism evidence="7">
    <name type="scientific">Streptococcus pneumoniae</name>
    <dbReference type="NCBI Taxonomy" id="1313"/>
    <lineage>
        <taxon>Bacteria</taxon>
        <taxon>Bacillati</taxon>
        <taxon>Bacillota</taxon>
        <taxon>Bacilli</taxon>
        <taxon>Lactobacillales</taxon>
        <taxon>Streptococcaceae</taxon>
        <taxon>Streptococcus</taxon>
    </lineage>
</organism>
<evidence type="ECO:0000256" key="2">
    <source>
        <dbReference type="ARBA" id="ARBA00006739"/>
    </source>
</evidence>
<dbReference type="AlphaFoldDB" id="Q4K2S0"/>
<comment type="pathway">
    <text evidence="1">Cell wall biogenesis; cell wall polysaccharide biosynthesis.</text>
</comment>
<dbReference type="InterPro" id="IPR029044">
    <property type="entry name" value="Nucleotide-diphossugar_trans"/>
</dbReference>
<dbReference type="GO" id="GO:0016757">
    <property type="term" value="F:glycosyltransferase activity"/>
    <property type="evidence" value="ECO:0007669"/>
    <property type="project" value="UniProtKB-KW"/>
</dbReference>
<evidence type="ECO:0000259" key="6">
    <source>
        <dbReference type="Pfam" id="PF00535"/>
    </source>
</evidence>
<keyword evidence="5" id="KW-0472">Membrane</keyword>
<keyword evidence="4 7" id="KW-0808">Transferase</keyword>
<dbReference type="EMBL" id="CR931642">
    <property type="protein sequence ID" value="CAI32909.1"/>
    <property type="molecule type" value="Genomic_DNA"/>
</dbReference>
<evidence type="ECO:0000256" key="1">
    <source>
        <dbReference type="ARBA" id="ARBA00004776"/>
    </source>
</evidence>
<protein>
    <submittedName>
        <fullName evidence="7">Putative glycosyl transferase</fullName>
    </submittedName>
</protein>
<sequence>MRHIRMNLEDLVLIILNYNSAKDTLRCLEILRSFNMNFKIIVVDNNSTDNSIELLKNIEDPQTTFLISDENRGYGAGNNIGIHFAENNFSSNIIGIINPDIVIPNQEVIISMYNVLKNSDFAMVGGSVIDNEGNYRLLNSSWDLPSFKSVVLERFLIYNRHKVPYCLNMYNDETAIVDCVAGCFFMIKADVMKEIGYFDENVFLYNEENILGMKLREKDFQSIILTKQFYYHLHDFEKDKVELSLSKKCKRDWVKFQSRKYFTEKYYSKFLGFLLFFVEIFNLFQIMIGHLKNNIIKKNLKGNSSEKK</sequence>
<feature type="domain" description="Glycosyltransferase 2-like" evidence="6">
    <location>
        <begin position="13"/>
        <end position="193"/>
    </location>
</feature>